<dbReference type="RefSeq" id="XP_018135694.1">
    <property type="nucleotide sequence ID" value="XM_018294948.1"/>
</dbReference>
<accession>A0A179EW05</accession>
<dbReference type="EMBL" id="LSBJ02000026">
    <property type="protein sequence ID" value="OAQ57352.1"/>
    <property type="molecule type" value="Genomic_DNA"/>
</dbReference>
<evidence type="ECO:0000256" key="1">
    <source>
        <dbReference type="SAM" id="MobiDB-lite"/>
    </source>
</evidence>
<comment type="caution">
    <text evidence="2">The sequence shown here is derived from an EMBL/GenBank/DDBJ whole genome shotgun (WGS) entry which is preliminary data.</text>
</comment>
<dbReference type="AlphaFoldDB" id="A0A179EW05"/>
<gene>
    <name evidence="3" type="ORF">VFPPC_12329</name>
    <name evidence="2" type="ORF">VFPPC_17208</name>
</gene>
<feature type="compositionally biased region" description="Polar residues" evidence="1">
    <location>
        <begin position="141"/>
        <end position="150"/>
    </location>
</feature>
<feature type="region of interest" description="Disordered" evidence="1">
    <location>
        <begin position="141"/>
        <end position="292"/>
    </location>
</feature>
<feature type="compositionally biased region" description="Polar residues" evidence="1">
    <location>
        <begin position="193"/>
        <end position="218"/>
    </location>
</feature>
<evidence type="ECO:0000313" key="4">
    <source>
        <dbReference type="Proteomes" id="UP000078397"/>
    </source>
</evidence>
<dbReference type="GeneID" id="28858942"/>
<dbReference type="KEGG" id="pchm:VFPPC_17208"/>
<evidence type="ECO:0000313" key="2">
    <source>
        <dbReference type="EMBL" id="OAQ57352.1"/>
    </source>
</evidence>
<dbReference type="Proteomes" id="UP000078397">
    <property type="component" value="Unassembled WGS sequence"/>
</dbReference>
<dbReference type="RefSeq" id="XP_018135919.1">
    <property type="nucleotide sequence ID" value="XM_018290246.1"/>
</dbReference>
<sequence length="292" mass="31742">MSTWFTVLARVAEFTAFDAIPLAADCLPIHQLRINAAAELTCTPRFVDATRTFEFEAKLTGYYGDPAPPALRNDRAFKASQTRTKTQYIYAEQSPKFDRTLGSENLRAQSRLFVDGFYTFPDEETQQPGYLDLLAVSFNSTNKDPVNSVGSPAKGGSSRRRDVPLKMSPGKQANMRRVPAPMTPPNSRFALHSGSSASTPHTVSDTFTPGSASSTPSLTMGDGSRGGLVVDFEVLKSGPEAQDDHSAMGSFAPGGLQNKRQATAPPQEPSSKRSRKPSQKAKEMLTEDELEE</sequence>
<reference evidence="2 4" key="1">
    <citation type="journal article" date="2016" name="PLoS Pathog.">
        <title>Biosynthesis of antibiotic leucinostatins in bio-control fungus Purpureocillium lilacinum and their inhibition on phytophthora revealed by genome mining.</title>
        <authorList>
            <person name="Wang G."/>
            <person name="Liu Z."/>
            <person name="Lin R."/>
            <person name="Li E."/>
            <person name="Mao Z."/>
            <person name="Ling J."/>
            <person name="Yang Y."/>
            <person name="Yin W.B."/>
            <person name="Xie B."/>
        </authorList>
    </citation>
    <scope>NUCLEOTIDE SEQUENCE [LARGE SCALE GENOMIC DNA]</scope>
    <source>
        <strain evidence="2">170</strain>
    </source>
</reference>
<keyword evidence="4" id="KW-1185">Reference proteome</keyword>
<reference evidence="2" key="2">
    <citation type="submission" date="2017-04" db="EMBL/GenBank/DDBJ databases">
        <title>Chromosome sequence assembly and comparative analysis of secretomes of two biotypes provide further insight into genetic mechanisms of parasitism and adaptative evolution of Pochonia chlamydosporia.</title>
        <authorList>
            <person name="Lin R."/>
            <person name="Shen B."/>
            <person name="Qin F."/>
            <person name="Cheng X."/>
            <person name="Xie B."/>
        </authorList>
    </citation>
    <scope>NUCLEOTIDE SEQUENCE</scope>
    <source>
        <strain evidence="2">170</strain>
    </source>
</reference>
<proteinExistence type="predicted"/>
<dbReference type="EMBL" id="LSBJ02000015">
    <property type="protein sequence ID" value="OAQ57614.1"/>
    <property type="molecule type" value="Genomic_DNA"/>
</dbReference>
<dbReference type="GeneID" id="28854240"/>
<evidence type="ECO:0000313" key="3">
    <source>
        <dbReference type="EMBL" id="OAQ57614.1"/>
    </source>
</evidence>
<name>A0A179EW05_METCM</name>
<protein>
    <submittedName>
        <fullName evidence="2">Glutathione-dependent formaldehyde-activating</fullName>
    </submittedName>
</protein>
<organism evidence="2 4">
    <name type="scientific">Pochonia chlamydosporia 170</name>
    <dbReference type="NCBI Taxonomy" id="1380566"/>
    <lineage>
        <taxon>Eukaryota</taxon>
        <taxon>Fungi</taxon>
        <taxon>Dikarya</taxon>
        <taxon>Ascomycota</taxon>
        <taxon>Pezizomycotina</taxon>
        <taxon>Sordariomycetes</taxon>
        <taxon>Hypocreomycetidae</taxon>
        <taxon>Hypocreales</taxon>
        <taxon>Clavicipitaceae</taxon>
        <taxon>Pochonia</taxon>
    </lineage>
</organism>
<dbReference type="OrthoDB" id="4940353at2759"/>
<dbReference type="KEGG" id="pchm:VFPPC_12329"/>